<name>A0AAE0J4X1_9PEZI</name>
<evidence type="ECO:0000256" key="1">
    <source>
        <dbReference type="SAM" id="MobiDB-lite"/>
    </source>
</evidence>
<evidence type="ECO:0000313" key="2">
    <source>
        <dbReference type="EMBL" id="KAK3336986.1"/>
    </source>
</evidence>
<feature type="region of interest" description="Disordered" evidence="1">
    <location>
        <begin position="318"/>
        <end position="337"/>
    </location>
</feature>
<feature type="region of interest" description="Disordered" evidence="1">
    <location>
        <begin position="1"/>
        <end position="21"/>
    </location>
</feature>
<feature type="compositionally biased region" description="Polar residues" evidence="1">
    <location>
        <begin position="318"/>
        <end position="331"/>
    </location>
</feature>
<comment type="caution">
    <text evidence="2">The sequence shown here is derived from an EMBL/GenBank/DDBJ whole genome shotgun (WGS) entry which is preliminary data.</text>
</comment>
<feature type="region of interest" description="Disordered" evidence="1">
    <location>
        <begin position="208"/>
        <end position="227"/>
    </location>
</feature>
<gene>
    <name evidence="2" type="ORF">B0T19DRAFT_57531</name>
</gene>
<evidence type="ECO:0000313" key="3">
    <source>
        <dbReference type="Proteomes" id="UP001286456"/>
    </source>
</evidence>
<reference evidence="2" key="1">
    <citation type="journal article" date="2023" name="Mol. Phylogenet. Evol.">
        <title>Genome-scale phylogeny and comparative genomics of the fungal order Sordariales.</title>
        <authorList>
            <person name="Hensen N."/>
            <person name="Bonometti L."/>
            <person name="Westerberg I."/>
            <person name="Brannstrom I.O."/>
            <person name="Guillou S."/>
            <person name="Cros-Aarteil S."/>
            <person name="Calhoun S."/>
            <person name="Haridas S."/>
            <person name="Kuo A."/>
            <person name="Mondo S."/>
            <person name="Pangilinan J."/>
            <person name="Riley R."/>
            <person name="LaButti K."/>
            <person name="Andreopoulos B."/>
            <person name="Lipzen A."/>
            <person name="Chen C."/>
            <person name="Yan M."/>
            <person name="Daum C."/>
            <person name="Ng V."/>
            <person name="Clum A."/>
            <person name="Steindorff A."/>
            <person name="Ohm R.A."/>
            <person name="Martin F."/>
            <person name="Silar P."/>
            <person name="Natvig D.O."/>
            <person name="Lalanne C."/>
            <person name="Gautier V."/>
            <person name="Ament-Velasquez S.L."/>
            <person name="Kruys A."/>
            <person name="Hutchinson M.I."/>
            <person name="Powell A.J."/>
            <person name="Barry K."/>
            <person name="Miller A.N."/>
            <person name="Grigoriev I.V."/>
            <person name="Debuchy R."/>
            <person name="Gladieux P."/>
            <person name="Hiltunen Thoren M."/>
            <person name="Johannesson H."/>
        </authorList>
    </citation>
    <scope>NUCLEOTIDE SEQUENCE</scope>
    <source>
        <strain evidence="2">SMH4131-1</strain>
    </source>
</reference>
<sequence length="337" mass="36336">MSHSDGLNGSELVGDDESDGDHNDICQANKEALCPEHDCDKGPFDRKGLQRHYDIHVPCDERCAFCNKHTVRVSQFKRHDSECQARRKNGIGFQDKVKVAKKQREALSKVASAQLSSALQSTVNSKEYPPVNSNGPNRVGRKRDQQLEGDSLPRKRGRILEGDLGTAAASYASLHADYAIANFNSPGVWPSLATPLPYSLETVISSDLSFPPRKQDPRPGGSDDTEAYLPSVDSGGTHTILEDPMAGQYEAALAQASFLSSATSLPRAPTLCVHTADGPTSYSDIYMNMQGAAPVQRAPTLCVHTADGSPVYHSASSYLSSTHTGESSASTMADHIY</sequence>
<reference evidence="2" key="2">
    <citation type="submission" date="2023-06" db="EMBL/GenBank/DDBJ databases">
        <authorList>
            <consortium name="Lawrence Berkeley National Laboratory"/>
            <person name="Haridas S."/>
            <person name="Hensen N."/>
            <person name="Bonometti L."/>
            <person name="Westerberg I."/>
            <person name="Brannstrom I.O."/>
            <person name="Guillou S."/>
            <person name="Cros-Aarteil S."/>
            <person name="Calhoun S."/>
            <person name="Kuo A."/>
            <person name="Mondo S."/>
            <person name="Pangilinan J."/>
            <person name="Riley R."/>
            <person name="Labutti K."/>
            <person name="Andreopoulos B."/>
            <person name="Lipzen A."/>
            <person name="Chen C."/>
            <person name="Yanf M."/>
            <person name="Daum C."/>
            <person name="Ng V."/>
            <person name="Clum A."/>
            <person name="Steindorff A."/>
            <person name="Ohm R."/>
            <person name="Martin F."/>
            <person name="Silar P."/>
            <person name="Natvig D."/>
            <person name="Lalanne C."/>
            <person name="Gautier V."/>
            <person name="Ament-Velasquez S.L."/>
            <person name="Kruys A."/>
            <person name="Hutchinson M.I."/>
            <person name="Powell A.J."/>
            <person name="Barry K."/>
            <person name="Miller A.N."/>
            <person name="Grigoriev I.V."/>
            <person name="Debuchy R."/>
            <person name="Gladieux P."/>
            <person name="Thoren M.H."/>
            <person name="Johannesson H."/>
        </authorList>
    </citation>
    <scope>NUCLEOTIDE SEQUENCE</scope>
    <source>
        <strain evidence="2">SMH4131-1</strain>
    </source>
</reference>
<protein>
    <submittedName>
        <fullName evidence="2">Uncharacterized protein</fullName>
    </submittedName>
</protein>
<feature type="region of interest" description="Disordered" evidence="1">
    <location>
        <begin position="119"/>
        <end position="156"/>
    </location>
</feature>
<keyword evidence="3" id="KW-1185">Reference proteome</keyword>
<proteinExistence type="predicted"/>
<dbReference type="AlphaFoldDB" id="A0AAE0J4X1"/>
<accession>A0AAE0J4X1</accession>
<organism evidence="2 3">
    <name type="scientific">Cercophora scortea</name>
    <dbReference type="NCBI Taxonomy" id="314031"/>
    <lineage>
        <taxon>Eukaryota</taxon>
        <taxon>Fungi</taxon>
        <taxon>Dikarya</taxon>
        <taxon>Ascomycota</taxon>
        <taxon>Pezizomycotina</taxon>
        <taxon>Sordariomycetes</taxon>
        <taxon>Sordariomycetidae</taxon>
        <taxon>Sordariales</taxon>
        <taxon>Lasiosphaeriaceae</taxon>
        <taxon>Cercophora</taxon>
    </lineage>
</organism>
<dbReference type="EMBL" id="JAUEPO010000001">
    <property type="protein sequence ID" value="KAK3336986.1"/>
    <property type="molecule type" value="Genomic_DNA"/>
</dbReference>
<dbReference type="Proteomes" id="UP001286456">
    <property type="component" value="Unassembled WGS sequence"/>
</dbReference>